<evidence type="ECO:0000313" key="8">
    <source>
        <dbReference type="EMBL" id="MBA6412483.1"/>
    </source>
</evidence>
<dbReference type="PROSITE" id="PS50109">
    <property type="entry name" value="HIS_KIN"/>
    <property type="match status" value="1"/>
</dbReference>
<dbReference type="InterPro" id="IPR011623">
    <property type="entry name" value="7TMR_DISM_rcpt_extracell_dom1"/>
</dbReference>
<evidence type="ECO:0000256" key="3">
    <source>
        <dbReference type="ARBA" id="ARBA00022553"/>
    </source>
</evidence>
<keyword evidence="8" id="KW-0808">Transferase</keyword>
<feature type="domain" description="Histidine kinase" evidence="6">
    <location>
        <begin position="461"/>
        <end position="677"/>
    </location>
</feature>
<dbReference type="InterPro" id="IPR011622">
    <property type="entry name" value="7TMR_DISM_rcpt_extracell_dom2"/>
</dbReference>
<keyword evidence="5" id="KW-1133">Transmembrane helix</keyword>
<dbReference type="InterPro" id="IPR004358">
    <property type="entry name" value="Sig_transdc_His_kin-like_C"/>
</dbReference>
<dbReference type="Pfam" id="PF07696">
    <property type="entry name" value="7TMR-DISMED2"/>
    <property type="match status" value="1"/>
</dbReference>
<dbReference type="SUPFAM" id="SSF55874">
    <property type="entry name" value="ATPase domain of HSP90 chaperone/DNA topoisomerase II/histidine kinase"/>
    <property type="match status" value="1"/>
</dbReference>
<dbReference type="Gene3D" id="3.30.565.10">
    <property type="entry name" value="Histidine kinase-like ATPase, C-terminal domain"/>
    <property type="match status" value="1"/>
</dbReference>
<keyword evidence="8" id="KW-0418">Kinase</keyword>
<feature type="transmembrane region" description="Helical" evidence="5">
    <location>
        <begin position="301"/>
        <end position="319"/>
    </location>
</feature>
<dbReference type="PANTHER" id="PTHR43719:SF28">
    <property type="entry name" value="PEROXIDE STRESS-ACTIVATED HISTIDINE KINASE MAK1-RELATED"/>
    <property type="match status" value="1"/>
</dbReference>
<dbReference type="Proteomes" id="UP000539350">
    <property type="component" value="Unassembled WGS sequence"/>
</dbReference>
<reference evidence="8 9" key="1">
    <citation type="submission" date="2020-07" db="EMBL/GenBank/DDBJ databases">
        <title>Halieaceae bacterium, F7430, whole genome shotgun sequencing project.</title>
        <authorList>
            <person name="Jiang S."/>
            <person name="Liu Z.W."/>
            <person name="Du Z.J."/>
        </authorList>
    </citation>
    <scope>NUCLEOTIDE SEQUENCE [LARGE SCALE GENOMIC DNA]</scope>
    <source>
        <strain evidence="8 9">F7430</strain>
    </source>
</reference>
<dbReference type="InterPro" id="IPR003661">
    <property type="entry name" value="HisK_dim/P_dom"/>
</dbReference>
<dbReference type="Pfam" id="PF07695">
    <property type="entry name" value="7TMR-DISM_7TM"/>
    <property type="match status" value="1"/>
</dbReference>
<comment type="caution">
    <text evidence="8">The sequence shown here is derived from an EMBL/GenBank/DDBJ whole genome shotgun (WGS) entry which is preliminary data.</text>
</comment>
<dbReference type="Gene3D" id="3.40.50.2300">
    <property type="match status" value="1"/>
</dbReference>
<name>A0A7W2TV73_9GAMM</name>
<keyword evidence="5" id="KW-0472">Membrane</keyword>
<proteinExistence type="predicted"/>
<dbReference type="CDD" id="cd00082">
    <property type="entry name" value="HisKA"/>
    <property type="match status" value="1"/>
</dbReference>
<dbReference type="GO" id="GO:0000155">
    <property type="term" value="F:phosphorelay sensor kinase activity"/>
    <property type="evidence" value="ECO:0007669"/>
    <property type="project" value="InterPro"/>
</dbReference>
<dbReference type="EMBL" id="JACFXU010000013">
    <property type="protein sequence ID" value="MBA6412483.1"/>
    <property type="molecule type" value="Genomic_DNA"/>
</dbReference>
<sequence>MLKTFFIFIYQENSRSLVLSQLRVLYLLTLTALIFLGPSNAAAAVKVLDCAKGSAALSPWLLLYEDRSAGLGVSAVSALPQEEWHRASATLLAPGPSSSALWLRLQLTNSSSQSCQRHLFLGSAKTRDLQLYQQRDGNWHRSVGGSHYPFDEWAVAARPFAFPLTVAAGESSSLLLRLSSPITVAVDPMLLTDLDMLQVRMAEGLADGLVVGFVLLLVMFSISLGLIYRSKLLLLYAGSVLAYVSHVLLVNAYGLEYLWPQLPELDLRLALAASLMTRLLVLEFVVVLLQVRQQALFSRILCYLCRGGFWCLVLCSLFFPQINSLSYGGALHGLLGLLVPVIYFFWLLQGYRQGLAYNWLCYLVPSLIFLQSSLHYAFLFGYSQQSPFEYSWLSLSTLPGALLLAATLINQVALSRRAERQAKQDVELLRRTARSRLESTVKLRTSQLKASLHSQRMLLARISHDLRAPLQQVMADLVNLRGRTLAEGRIDAIEQNMRYQLALIDDLLEYSTEELKQLELRLAPGYLMGFLELSAEQGKFLAKRYGNQFYFDCAKQLPAQVEADFKRLRQVLVNLLANAAKYTQKGKISFRVEALLQRGEMHTLRFIVEDNGIGLAKGQQLPLQKPFQRDLKALAKEGKGLGLYIVRELLQLMGSELQLKPGAEGGSCYFFDLSLKSVSEDSLEQVYIESYVDDWDGEGLNILIAETSATSQNQLMELLSGYGCQVEVSSELEQALSLMRSQEFHLVITEHSFSSLSGEHLVSLANQEGIQVPFLFYDSKDANPVEQYALRTTVRVAQLRRPATSAALLAQISQIHSPGTGADNLAEIDHSSKQAACSTAVLQAL</sequence>
<feature type="transmembrane region" description="Helical" evidence="5">
    <location>
        <begin position="208"/>
        <end position="227"/>
    </location>
</feature>
<evidence type="ECO:0000256" key="1">
    <source>
        <dbReference type="ARBA" id="ARBA00000085"/>
    </source>
</evidence>
<evidence type="ECO:0000256" key="4">
    <source>
        <dbReference type="PROSITE-ProRule" id="PRU00169"/>
    </source>
</evidence>
<dbReference type="InterPro" id="IPR050956">
    <property type="entry name" value="2C_system_His_kinase"/>
</dbReference>
<dbReference type="Gene3D" id="2.60.40.2380">
    <property type="match status" value="1"/>
</dbReference>
<dbReference type="SMART" id="SM00387">
    <property type="entry name" value="HATPase_c"/>
    <property type="match status" value="1"/>
</dbReference>
<feature type="transmembrane region" description="Helical" evidence="5">
    <location>
        <begin position="325"/>
        <end position="347"/>
    </location>
</feature>
<accession>A0A7W2TV73</accession>
<dbReference type="InterPro" id="IPR001789">
    <property type="entry name" value="Sig_transdc_resp-reg_receiver"/>
</dbReference>
<keyword evidence="5" id="KW-0812">Transmembrane</keyword>
<dbReference type="PRINTS" id="PR00344">
    <property type="entry name" value="BCTRLSENSOR"/>
</dbReference>
<dbReference type="EC" id="2.7.13.3" evidence="2"/>
<dbReference type="SUPFAM" id="SSF52172">
    <property type="entry name" value="CheY-like"/>
    <property type="match status" value="1"/>
</dbReference>
<evidence type="ECO:0000259" key="7">
    <source>
        <dbReference type="PROSITE" id="PS50110"/>
    </source>
</evidence>
<dbReference type="InterPro" id="IPR003594">
    <property type="entry name" value="HATPase_dom"/>
</dbReference>
<dbReference type="AlphaFoldDB" id="A0A7W2TV73"/>
<dbReference type="Gene3D" id="1.10.287.130">
    <property type="match status" value="1"/>
</dbReference>
<dbReference type="SUPFAM" id="SSF47384">
    <property type="entry name" value="Homodimeric domain of signal transducing histidine kinase"/>
    <property type="match status" value="1"/>
</dbReference>
<dbReference type="InterPro" id="IPR036890">
    <property type="entry name" value="HATPase_C_sf"/>
</dbReference>
<feature type="transmembrane region" description="Helical" evidence="5">
    <location>
        <begin position="359"/>
        <end position="378"/>
    </location>
</feature>
<gene>
    <name evidence="8" type="ORF">H2508_05105</name>
</gene>
<dbReference type="InterPro" id="IPR005467">
    <property type="entry name" value="His_kinase_dom"/>
</dbReference>
<dbReference type="PROSITE" id="PS50110">
    <property type="entry name" value="RESPONSE_REGULATORY"/>
    <property type="match status" value="1"/>
</dbReference>
<dbReference type="CDD" id="cd00156">
    <property type="entry name" value="REC"/>
    <property type="match status" value="1"/>
</dbReference>
<feature type="transmembrane region" description="Helical" evidence="5">
    <location>
        <begin position="267"/>
        <end position="289"/>
    </location>
</feature>
<dbReference type="PANTHER" id="PTHR43719">
    <property type="entry name" value="TWO-COMPONENT HISTIDINE KINASE"/>
    <property type="match status" value="1"/>
</dbReference>
<keyword evidence="3" id="KW-0597">Phosphoprotein</keyword>
<feature type="transmembrane region" description="Helical" evidence="5">
    <location>
        <begin position="234"/>
        <end position="255"/>
    </location>
</feature>
<evidence type="ECO:0000259" key="6">
    <source>
        <dbReference type="PROSITE" id="PS50109"/>
    </source>
</evidence>
<dbReference type="InterPro" id="IPR036097">
    <property type="entry name" value="HisK_dim/P_sf"/>
</dbReference>
<comment type="caution">
    <text evidence="4">Lacks conserved residue(s) required for the propagation of feature annotation.</text>
</comment>
<evidence type="ECO:0000256" key="2">
    <source>
        <dbReference type="ARBA" id="ARBA00012438"/>
    </source>
</evidence>
<evidence type="ECO:0000313" key="9">
    <source>
        <dbReference type="Proteomes" id="UP000539350"/>
    </source>
</evidence>
<organism evidence="8 9">
    <name type="scientific">Sediminihaliea albiluteola</name>
    <dbReference type="NCBI Taxonomy" id="2758564"/>
    <lineage>
        <taxon>Bacteria</taxon>
        <taxon>Pseudomonadati</taxon>
        <taxon>Pseudomonadota</taxon>
        <taxon>Gammaproteobacteria</taxon>
        <taxon>Cellvibrionales</taxon>
        <taxon>Halieaceae</taxon>
        <taxon>Sediminihaliea</taxon>
    </lineage>
</organism>
<comment type="catalytic activity">
    <reaction evidence="1">
        <text>ATP + protein L-histidine = ADP + protein N-phospho-L-histidine.</text>
        <dbReference type="EC" id="2.7.13.3"/>
    </reaction>
</comment>
<evidence type="ECO:0000256" key="5">
    <source>
        <dbReference type="SAM" id="Phobius"/>
    </source>
</evidence>
<dbReference type="Pfam" id="PF02518">
    <property type="entry name" value="HATPase_c"/>
    <property type="match status" value="1"/>
</dbReference>
<feature type="domain" description="Response regulatory" evidence="7">
    <location>
        <begin position="701"/>
        <end position="816"/>
    </location>
</feature>
<protein>
    <recommendedName>
        <fullName evidence="2">histidine kinase</fullName>
        <ecNumber evidence="2">2.7.13.3</ecNumber>
    </recommendedName>
</protein>
<keyword evidence="9" id="KW-1185">Reference proteome</keyword>
<dbReference type="RefSeq" id="WP_182169537.1">
    <property type="nucleotide sequence ID" value="NZ_JACFXU010000013.1"/>
</dbReference>
<dbReference type="InterPro" id="IPR011006">
    <property type="entry name" value="CheY-like_superfamily"/>
</dbReference>
<feature type="transmembrane region" description="Helical" evidence="5">
    <location>
        <begin position="390"/>
        <end position="414"/>
    </location>
</feature>